<organism evidence="1">
    <name type="scientific">marine metagenome</name>
    <dbReference type="NCBI Taxonomy" id="408172"/>
    <lineage>
        <taxon>unclassified sequences</taxon>
        <taxon>metagenomes</taxon>
        <taxon>ecological metagenomes</taxon>
    </lineage>
</organism>
<proteinExistence type="predicted"/>
<accession>A0A383C8W6</accession>
<sequence>MAAVRAIPMIKATHAFGVFLANSSSPLAKSKSRRS</sequence>
<reference evidence="1" key="1">
    <citation type="submission" date="2018-05" db="EMBL/GenBank/DDBJ databases">
        <authorList>
            <person name="Lanie J.A."/>
            <person name="Ng W.-L."/>
            <person name="Kazmierczak K.M."/>
            <person name="Andrzejewski T.M."/>
            <person name="Davidsen T.M."/>
            <person name="Wayne K.J."/>
            <person name="Tettelin H."/>
            <person name="Glass J.I."/>
            <person name="Rusch D."/>
            <person name="Podicherti R."/>
            <person name="Tsui H.-C.T."/>
            <person name="Winkler M.E."/>
        </authorList>
    </citation>
    <scope>NUCLEOTIDE SEQUENCE</scope>
</reference>
<dbReference type="AlphaFoldDB" id="A0A383C8W6"/>
<protein>
    <submittedName>
        <fullName evidence="1">Uncharacterized protein</fullName>
    </submittedName>
</protein>
<feature type="non-terminal residue" evidence="1">
    <location>
        <position position="35"/>
    </location>
</feature>
<dbReference type="EMBL" id="UINC01206730">
    <property type="protein sequence ID" value="SVE28489.1"/>
    <property type="molecule type" value="Genomic_DNA"/>
</dbReference>
<gene>
    <name evidence="1" type="ORF">METZ01_LOCUS481343</name>
</gene>
<name>A0A383C8W6_9ZZZZ</name>
<evidence type="ECO:0000313" key="1">
    <source>
        <dbReference type="EMBL" id="SVE28489.1"/>
    </source>
</evidence>